<evidence type="ECO:0000256" key="3">
    <source>
        <dbReference type="ARBA" id="ARBA00022989"/>
    </source>
</evidence>
<sequence length="79" mass="8027">MAVGTSTPELAVGIEAALQGNGSLAVGNIAGTNSFNILFILGLSALLMPLSLEMRTLRFDLPVMAAAALALLPWPGTAC</sequence>
<dbReference type="EMBL" id="JBEPML010000010">
    <property type="protein sequence ID" value="MET3792904.1"/>
    <property type="molecule type" value="Genomic_DNA"/>
</dbReference>
<dbReference type="Proteomes" id="UP001549076">
    <property type="component" value="Unassembled WGS sequence"/>
</dbReference>
<feature type="transmembrane region" description="Helical" evidence="5">
    <location>
        <begin position="34"/>
        <end position="52"/>
    </location>
</feature>
<evidence type="ECO:0000256" key="1">
    <source>
        <dbReference type="ARBA" id="ARBA00004141"/>
    </source>
</evidence>
<feature type="domain" description="Sodium/calcium exchanger membrane region" evidence="6">
    <location>
        <begin position="1"/>
        <end position="72"/>
    </location>
</feature>
<evidence type="ECO:0000313" key="8">
    <source>
        <dbReference type="Proteomes" id="UP001549076"/>
    </source>
</evidence>
<evidence type="ECO:0000256" key="5">
    <source>
        <dbReference type="SAM" id="Phobius"/>
    </source>
</evidence>
<dbReference type="Pfam" id="PF01699">
    <property type="entry name" value="Na_Ca_ex"/>
    <property type="match status" value="1"/>
</dbReference>
<name>A0ABV2N1G7_9HYPH</name>
<accession>A0ABV2N1G7</accession>
<protein>
    <submittedName>
        <fullName evidence="7">Ca2+/Na+ antiporter</fullName>
    </submittedName>
</protein>
<dbReference type="RefSeq" id="WP_354196334.1">
    <property type="nucleotide sequence ID" value="NZ_JBEPML010000010.1"/>
</dbReference>
<comment type="subcellular location">
    <subcellularLocation>
        <location evidence="1">Membrane</location>
        <topology evidence="1">Multi-pass membrane protein</topology>
    </subcellularLocation>
</comment>
<reference evidence="7 8" key="1">
    <citation type="submission" date="2024-06" db="EMBL/GenBank/DDBJ databases">
        <title>Genomic Encyclopedia of Type Strains, Phase IV (KMG-IV): sequencing the most valuable type-strain genomes for metagenomic binning, comparative biology and taxonomic classification.</title>
        <authorList>
            <person name="Goeker M."/>
        </authorList>
    </citation>
    <scope>NUCLEOTIDE SEQUENCE [LARGE SCALE GENOMIC DNA]</scope>
    <source>
        <strain evidence="7 8">DSM 27865</strain>
    </source>
</reference>
<keyword evidence="2 5" id="KW-0812">Transmembrane</keyword>
<keyword evidence="3 5" id="KW-1133">Transmembrane helix</keyword>
<evidence type="ECO:0000313" key="7">
    <source>
        <dbReference type="EMBL" id="MET3792904.1"/>
    </source>
</evidence>
<evidence type="ECO:0000259" key="6">
    <source>
        <dbReference type="Pfam" id="PF01699"/>
    </source>
</evidence>
<evidence type="ECO:0000256" key="4">
    <source>
        <dbReference type="ARBA" id="ARBA00023136"/>
    </source>
</evidence>
<dbReference type="InterPro" id="IPR044880">
    <property type="entry name" value="NCX_ion-bd_dom_sf"/>
</dbReference>
<organism evidence="7 8">
    <name type="scientific">Aquamicrobium terrae</name>
    <dbReference type="NCBI Taxonomy" id="1324945"/>
    <lineage>
        <taxon>Bacteria</taxon>
        <taxon>Pseudomonadati</taxon>
        <taxon>Pseudomonadota</taxon>
        <taxon>Alphaproteobacteria</taxon>
        <taxon>Hyphomicrobiales</taxon>
        <taxon>Phyllobacteriaceae</taxon>
        <taxon>Aquamicrobium</taxon>
    </lineage>
</organism>
<proteinExistence type="predicted"/>
<keyword evidence="8" id="KW-1185">Reference proteome</keyword>
<dbReference type="InterPro" id="IPR004837">
    <property type="entry name" value="NaCa_Exmemb"/>
</dbReference>
<dbReference type="Gene3D" id="1.20.1420.30">
    <property type="entry name" value="NCX, central ion-binding region"/>
    <property type="match status" value="1"/>
</dbReference>
<evidence type="ECO:0000256" key="2">
    <source>
        <dbReference type="ARBA" id="ARBA00022692"/>
    </source>
</evidence>
<keyword evidence="4 5" id="KW-0472">Membrane</keyword>
<comment type="caution">
    <text evidence="7">The sequence shown here is derived from an EMBL/GenBank/DDBJ whole genome shotgun (WGS) entry which is preliminary data.</text>
</comment>
<gene>
    <name evidence="7" type="ORF">ABID37_003127</name>
</gene>